<proteinExistence type="predicted"/>
<dbReference type="SUPFAM" id="SSF54593">
    <property type="entry name" value="Glyoxalase/Bleomycin resistance protein/Dihydroxybiphenyl dioxygenase"/>
    <property type="match status" value="1"/>
</dbReference>
<gene>
    <name evidence="2" type="ORF">GCM10011588_09430</name>
</gene>
<keyword evidence="3" id="KW-1185">Reference proteome</keyword>
<dbReference type="InterPro" id="IPR029068">
    <property type="entry name" value="Glyas_Bleomycin-R_OHBP_Dase"/>
</dbReference>
<comment type="caution">
    <text evidence="2">The sequence shown here is derived from an EMBL/GenBank/DDBJ whole genome shotgun (WGS) entry which is preliminary data.</text>
</comment>
<dbReference type="InterPro" id="IPR004360">
    <property type="entry name" value="Glyas_Fos-R_dOase_dom"/>
</dbReference>
<dbReference type="Pfam" id="PF00903">
    <property type="entry name" value="Glyoxalase"/>
    <property type="match status" value="1"/>
</dbReference>
<organism evidence="2 3">
    <name type="scientific">Nocardia jinanensis</name>
    <dbReference type="NCBI Taxonomy" id="382504"/>
    <lineage>
        <taxon>Bacteria</taxon>
        <taxon>Bacillati</taxon>
        <taxon>Actinomycetota</taxon>
        <taxon>Actinomycetes</taxon>
        <taxon>Mycobacteriales</taxon>
        <taxon>Nocardiaceae</taxon>
        <taxon>Nocardia</taxon>
    </lineage>
</organism>
<reference evidence="2" key="2">
    <citation type="submission" date="2020-09" db="EMBL/GenBank/DDBJ databases">
        <authorList>
            <person name="Sun Q."/>
            <person name="Zhou Y."/>
        </authorList>
    </citation>
    <scope>NUCLEOTIDE SEQUENCE</scope>
    <source>
        <strain evidence="2">CGMCC 4.3508</strain>
    </source>
</reference>
<evidence type="ECO:0000313" key="3">
    <source>
        <dbReference type="Proteomes" id="UP000638263"/>
    </source>
</evidence>
<dbReference type="AlphaFoldDB" id="A0A917R9M2"/>
<dbReference type="RefSeq" id="WP_062995629.1">
    <property type="nucleotide sequence ID" value="NZ_BMMH01000001.1"/>
</dbReference>
<dbReference type="PANTHER" id="PTHR36503">
    <property type="entry name" value="BLR2520 PROTEIN"/>
    <property type="match status" value="1"/>
</dbReference>
<evidence type="ECO:0000259" key="1">
    <source>
        <dbReference type="PROSITE" id="PS51819"/>
    </source>
</evidence>
<accession>A0A917R9M2</accession>
<dbReference type="EMBL" id="BMMH01000001">
    <property type="protein sequence ID" value="GGK97089.1"/>
    <property type="molecule type" value="Genomic_DNA"/>
</dbReference>
<dbReference type="Gene3D" id="3.10.180.10">
    <property type="entry name" value="2,3-Dihydroxybiphenyl 1,2-Dioxygenase, domain 1"/>
    <property type="match status" value="1"/>
</dbReference>
<protein>
    <submittedName>
        <fullName evidence="2">Glyoxalase</fullName>
    </submittedName>
</protein>
<reference evidence="2" key="1">
    <citation type="journal article" date="2014" name="Int. J. Syst. Evol. Microbiol.">
        <title>Complete genome sequence of Corynebacterium casei LMG S-19264T (=DSM 44701T), isolated from a smear-ripened cheese.</title>
        <authorList>
            <consortium name="US DOE Joint Genome Institute (JGI-PGF)"/>
            <person name="Walter F."/>
            <person name="Albersmeier A."/>
            <person name="Kalinowski J."/>
            <person name="Ruckert C."/>
        </authorList>
    </citation>
    <scope>NUCLEOTIDE SEQUENCE</scope>
    <source>
        <strain evidence="2">CGMCC 4.3508</strain>
    </source>
</reference>
<feature type="domain" description="VOC" evidence="1">
    <location>
        <begin position="4"/>
        <end position="128"/>
    </location>
</feature>
<name>A0A917R9M2_9NOCA</name>
<evidence type="ECO:0000313" key="2">
    <source>
        <dbReference type="EMBL" id="GGK97089.1"/>
    </source>
</evidence>
<dbReference type="PROSITE" id="PS51819">
    <property type="entry name" value="VOC"/>
    <property type="match status" value="1"/>
</dbReference>
<dbReference type="PANTHER" id="PTHR36503:SF3">
    <property type="entry name" value="BLR0126 PROTEIN"/>
    <property type="match status" value="1"/>
</dbReference>
<dbReference type="InterPro" id="IPR037523">
    <property type="entry name" value="VOC_core"/>
</dbReference>
<sequence>MTVSLDLIGIVTTDLVRSLAFYRVLGVETPEADGTEPHVEAVLPNGLRLAWDTLDTIRSFDPGFSPASGGHPVALAFATASPADVDALYQEVVAAGFHGHREPWDAVWGQRYAVVHDPDGNTVDLFAPLPGRP</sequence>
<dbReference type="Proteomes" id="UP000638263">
    <property type="component" value="Unassembled WGS sequence"/>
</dbReference>